<dbReference type="Gene3D" id="3.40.50.720">
    <property type="entry name" value="NAD(P)-binding Rossmann-like Domain"/>
    <property type="match status" value="1"/>
</dbReference>
<evidence type="ECO:0000256" key="5">
    <source>
        <dbReference type="ARBA" id="ARBA00032024"/>
    </source>
</evidence>
<dbReference type="EMBL" id="LUGH01000181">
    <property type="protein sequence ID" value="OBZ88020.1"/>
    <property type="molecule type" value="Genomic_DNA"/>
</dbReference>
<gene>
    <name evidence="9" type="ORF">A0J61_03940</name>
</gene>
<sequence>MTIHILGAGAIGCLMGASLRSTNNKVTLLLRSKAHLDDFRHRQNSITYRSQGETKTMGPIDATVMTEGTDPIASLIVSTKANHTLKALQPIASRLTPKSTVLLLQNGMGVAEELQEHLWQDPSQSPQIYVGVNRHAVHRLAPFDIHHHSGQMDPKAFRIGPFPMSTKENDDTPELIQQILRIPHFQAALVSWSDLQKQMITKLFINACINGVASILGCKNKGTIYHGNPGGIAMMRSICDEAYEVFKDDLPGETADSMMEIVLQVNREAGENTSSTLQDIQRRQLTEIDYINGYICKMGYQRGVNVKSSQAIVNLIHAKEALYSLQK</sequence>
<comment type="catalytic activity">
    <reaction evidence="6">
        <text>(R)-pantoate + NADP(+) = 2-dehydropantoate + NADPH + H(+)</text>
        <dbReference type="Rhea" id="RHEA:16233"/>
        <dbReference type="ChEBI" id="CHEBI:11561"/>
        <dbReference type="ChEBI" id="CHEBI:15378"/>
        <dbReference type="ChEBI" id="CHEBI:15980"/>
        <dbReference type="ChEBI" id="CHEBI:57783"/>
        <dbReference type="ChEBI" id="CHEBI:58349"/>
        <dbReference type="EC" id="1.1.1.169"/>
    </reaction>
</comment>
<dbReference type="SUPFAM" id="SSF48179">
    <property type="entry name" value="6-phosphogluconate dehydrogenase C-terminal domain-like"/>
    <property type="match status" value="1"/>
</dbReference>
<dbReference type="FunCoup" id="A0A1C7NGA9">
    <property type="interactions" value="275"/>
</dbReference>
<dbReference type="Pfam" id="PF02558">
    <property type="entry name" value="ApbA"/>
    <property type="match status" value="1"/>
</dbReference>
<dbReference type="NCBIfam" id="TIGR00745">
    <property type="entry name" value="apbA_panE"/>
    <property type="match status" value="1"/>
</dbReference>
<feature type="domain" description="Ketopantoate reductase C-terminal" evidence="8">
    <location>
        <begin position="194"/>
        <end position="320"/>
    </location>
</feature>
<organism evidence="9 10">
    <name type="scientific">Choanephora cucurbitarum</name>
    <dbReference type="NCBI Taxonomy" id="101091"/>
    <lineage>
        <taxon>Eukaryota</taxon>
        <taxon>Fungi</taxon>
        <taxon>Fungi incertae sedis</taxon>
        <taxon>Mucoromycota</taxon>
        <taxon>Mucoromycotina</taxon>
        <taxon>Mucoromycetes</taxon>
        <taxon>Mucorales</taxon>
        <taxon>Mucorineae</taxon>
        <taxon>Choanephoraceae</taxon>
        <taxon>Choanephoroideae</taxon>
        <taxon>Choanephora</taxon>
    </lineage>
</organism>
<evidence type="ECO:0000259" key="7">
    <source>
        <dbReference type="Pfam" id="PF02558"/>
    </source>
</evidence>
<dbReference type="InterPro" id="IPR003710">
    <property type="entry name" value="ApbA"/>
</dbReference>
<name>A0A1C7NGA9_9FUNG</name>
<evidence type="ECO:0000313" key="9">
    <source>
        <dbReference type="EMBL" id="OBZ88020.1"/>
    </source>
</evidence>
<evidence type="ECO:0000256" key="2">
    <source>
        <dbReference type="ARBA" id="ARBA00013014"/>
    </source>
</evidence>
<dbReference type="PANTHER" id="PTHR43765:SF2">
    <property type="entry name" value="2-DEHYDROPANTOATE 2-REDUCTASE"/>
    <property type="match status" value="1"/>
</dbReference>
<dbReference type="SUPFAM" id="SSF51735">
    <property type="entry name" value="NAD(P)-binding Rossmann-fold domains"/>
    <property type="match status" value="1"/>
</dbReference>
<reference evidence="9 10" key="1">
    <citation type="submission" date="2016-03" db="EMBL/GenBank/DDBJ databases">
        <title>Choanephora cucurbitarum.</title>
        <authorList>
            <person name="Min B."/>
            <person name="Park H."/>
            <person name="Park J.-H."/>
            <person name="Shin H.-D."/>
            <person name="Choi I.-G."/>
        </authorList>
    </citation>
    <scope>NUCLEOTIDE SEQUENCE [LARGE SCALE GENOMIC DNA]</scope>
    <source>
        <strain evidence="9 10">KUS-F28377</strain>
    </source>
</reference>
<evidence type="ECO:0000259" key="8">
    <source>
        <dbReference type="Pfam" id="PF08546"/>
    </source>
</evidence>
<dbReference type="Proteomes" id="UP000093000">
    <property type="component" value="Unassembled WGS sequence"/>
</dbReference>
<evidence type="ECO:0000256" key="1">
    <source>
        <dbReference type="ARBA" id="ARBA00007870"/>
    </source>
</evidence>
<dbReference type="InterPro" id="IPR036291">
    <property type="entry name" value="NAD(P)-bd_dom_sf"/>
</dbReference>
<evidence type="ECO:0000256" key="4">
    <source>
        <dbReference type="ARBA" id="ARBA00023002"/>
    </source>
</evidence>
<dbReference type="Pfam" id="PF08546">
    <property type="entry name" value="ApbA_C"/>
    <property type="match status" value="1"/>
</dbReference>
<dbReference type="STRING" id="101091.A0A1C7NGA9"/>
<dbReference type="PANTHER" id="PTHR43765">
    <property type="entry name" value="2-DEHYDROPANTOATE 2-REDUCTASE-RELATED"/>
    <property type="match status" value="1"/>
</dbReference>
<dbReference type="InterPro" id="IPR008927">
    <property type="entry name" value="6-PGluconate_DH-like_C_sf"/>
</dbReference>
<comment type="function">
    <text evidence="6">Catalyzes the NADPH-dependent reduction of ketopantoate into pantoic acid.</text>
</comment>
<feature type="domain" description="Ketopantoate reductase N-terminal" evidence="7">
    <location>
        <begin position="3"/>
        <end position="149"/>
    </location>
</feature>
<evidence type="ECO:0000313" key="10">
    <source>
        <dbReference type="Proteomes" id="UP000093000"/>
    </source>
</evidence>
<comment type="similarity">
    <text evidence="1 6">Belongs to the ketopantoate reductase family.</text>
</comment>
<dbReference type="InterPro" id="IPR013752">
    <property type="entry name" value="KPA_reductase"/>
</dbReference>
<evidence type="ECO:0000256" key="6">
    <source>
        <dbReference type="RuleBase" id="RU362068"/>
    </source>
</evidence>
<dbReference type="GO" id="GO:0050661">
    <property type="term" value="F:NADP binding"/>
    <property type="evidence" value="ECO:0007669"/>
    <property type="project" value="TreeGrafter"/>
</dbReference>
<comment type="caution">
    <text evidence="9">The sequence shown here is derived from an EMBL/GenBank/DDBJ whole genome shotgun (WGS) entry which is preliminary data.</text>
</comment>
<dbReference type="InterPro" id="IPR050838">
    <property type="entry name" value="Ketopantoate_reductase"/>
</dbReference>
<accession>A0A1C7NGA9</accession>
<protein>
    <recommendedName>
        <fullName evidence="2 6">2-dehydropantoate 2-reductase</fullName>
        <ecNumber evidence="2 6">1.1.1.169</ecNumber>
    </recommendedName>
    <alternativeName>
        <fullName evidence="5 6">Ketopantoate reductase</fullName>
    </alternativeName>
</protein>
<dbReference type="InterPro" id="IPR013328">
    <property type="entry name" value="6PGD_dom2"/>
</dbReference>
<dbReference type="GO" id="GO:0015940">
    <property type="term" value="P:pantothenate biosynthetic process"/>
    <property type="evidence" value="ECO:0007669"/>
    <property type="project" value="InterPro"/>
</dbReference>
<dbReference type="AlphaFoldDB" id="A0A1C7NGA9"/>
<keyword evidence="4 6" id="KW-0560">Oxidoreductase</keyword>
<keyword evidence="3 6" id="KW-0521">NADP</keyword>
<dbReference type="GO" id="GO:0008677">
    <property type="term" value="F:2-dehydropantoate 2-reductase activity"/>
    <property type="evidence" value="ECO:0007669"/>
    <property type="project" value="UniProtKB-EC"/>
</dbReference>
<dbReference type="GO" id="GO:0005739">
    <property type="term" value="C:mitochondrion"/>
    <property type="evidence" value="ECO:0007669"/>
    <property type="project" value="TreeGrafter"/>
</dbReference>
<dbReference type="OrthoDB" id="73846at2759"/>
<dbReference type="InParanoid" id="A0A1C7NGA9"/>
<keyword evidence="10" id="KW-1185">Reference proteome</keyword>
<dbReference type="InterPro" id="IPR013332">
    <property type="entry name" value="KPR_N"/>
</dbReference>
<evidence type="ECO:0000256" key="3">
    <source>
        <dbReference type="ARBA" id="ARBA00022857"/>
    </source>
</evidence>
<dbReference type="Gene3D" id="1.10.1040.10">
    <property type="entry name" value="N-(1-d-carboxylethyl)-l-norvaline Dehydrogenase, domain 2"/>
    <property type="match status" value="1"/>
</dbReference>
<proteinExistence type="inferred from homology"/>
<dbReference type="EC" id="1.1.1.169" evidence="2 6"/>